<organism evidence="11 12">
    <name type="scientific">Frankliniella occidentalis</name>
    <name type="common">Western flower thrips</name>
    <name type="synonym">Euthrips occidentalis</name>
    <dbReference type="NCBI Taxonomy" id="133901"/>
    <lineage>
        <taxon>Eukaryota</taxon>
        <taxon>Metazoa</taxon>
        <taxon>Ecdysozoa</taxon>
        <taxon>Arthropoda</taxon>
        <taxon>Hexapoda</taxon>
        <taxon>Insecta</taxon>
        <taxon>Pterygota</taxon>
        <taxon>Neoptera</taxon>
        <taxon>Paraneoptera</taxon>
        <taxon>Thysanoptera</taxon>
        <taxon>Terebrantia</taxon>
        <taxon>Thripoidea</taxon>
        <taxon>Thripidae</taxon>
        <taxon>Frankliniella</taxon>
    </lineage>
</organism>
<name>A0A6J1T034_FRAOC</name>
<evidence type="ECO:0000256" key="4">
    <source>
        <dbReference type="ARBA" id="ARBA00022859"/>
    </source>
</evidence>
<feature type="disulfide bond" evidence="7">
    <location>
        <begin position="58"/>
        <end position="64"/>
    </location>
</feature>
<dbReference type="FunFam" id="3.40.80.10:FF:000001">
    <property type="entry name" value="Peptidoglycan recognition protein 1"/>
    <property type="match status" value="1"/>
</dbReference>
<dbReference type="InterPro" id="IPR017331">
    <property type="entry name" value="Peptidoglycan_recognition"/>
</dbReference>
<dbReference type="PANTHER" id="PTHR11022">
    <property type="entry name" value="PEPTIDOGLYCAN RECOGNITION PROTEIN"/>
    <property type="match status" value="1"/>
</dbReference>
<dbReference type="InterPro" id="IPR015510">
    <property type="entry name" value="PGRP"/>
</dbReference>
<keyword evidence="5" id="KW-1015">Disulfide bond</keyword>
<keyword evidence="3 8" id="KW-0732">Signal</keyword>
<comment type="similarity">
    <text evidence="1 6">Belongs to the N-acetylmuramoyl-L-alanine amidase 2 family.</text>
</comment>
<evidence type="ECO:0000256" key="7">
    <source>
        <dbReference type="PIRSR" id="PIRSR037945-1"/>
    </source>
</evidence>
<dbReference type="InterPro" id="IPR036505">
    <property type="entry name" value="Amidase/PGRP_sf"/>
</dbReference>
<protein>
    <recommendedName>
        <fullName evidence="6">Peptidoglycan-recognition protein</fullName>
    </recommendedName>
</protein>
<evidence type="ECO:0000256" key="1">
    <source>
        <dbReference type="ARBA" id="ARBA00007553"/>
    </source>
</evidence>
<feature type="chain" id="PRO_5026672070" description="Peptidoglycan-recognition protein" evidence="8">
    <location>
        <begin position="20"/>
        <end position="194"/>
    </location>
</feature>
<sequence>MKVLLLLGVLPLLAAAVGGDLVIVDRQGWAARAPQGAKQTLTAPVKYVILHHTSTPSCSTQKKCAAQVRAIQDDHMDTSAFHDIGYNFLVGGDGLVYEGRGWDTRGAFLKGWNVKAVGIALIGDFNHKAPSDAQLQVAQLLISQGVKLGKLSGDHLVAGACQVGATRSPGQLTVNKIRSWPDWWSYSIKGASCK</sequence>
<keyword evidence="4 6" id="KW-0391">Immunity</keyword>
<evidence type="ECO:0000256" key="6">
    <source>
        <dbReference type="PIRNR" id="PIRNR037945"/>
    </source>
</evidence>
<feature type="domain" description="N-acetylmuramoyl-L-alanine amidase" evidence="9">
    <location>
        <begin position="33"/>
        <end position="170"/>
    </location>
</feature>
<dbReference type="GeneID" id="113212166"/>
<evidence type="ECO:0000313" key="11">
    <source>
        <dbReference type="Proteomes" id="UP000504606"/>
    </source>
</evidence>
<dbReference type="OrthoDB" id="10001926at2759"/>
<gene>
    <name evidence="12" type="primary">LOC113212166</name>
</gene>
<dbReference type="SUPFAM" id="SSF55846">
    <property type="entry name" value="N-acetylmuramoyl-L-alanine amidase-like"/>
    <property type="match status" value="1"/>
</dbReference>
<feature type="signal peptide" evidence="8">
    <location>
        <begin position="1"/>
        <end position="19"/>
    </location>
</feature>
<evidence type="ECO:0000259" key="9">
    <source>
        <dbReference type="SMART" id="SM00644"/>
    </source>
</evidence>
<accession>A0A6J1T034</accession>
<dbReference type="AlphaFoldDB" id="A0A6J1T034"/>
<dbReference type="RefSeq" id="XP_026286558.1">
    <property type="nucleotide sequence ID" value="XM_026430773.2"/>
</dbReference>
<dbReference type="GO" id="GO:0009253">
    <property type="term" value="P:peptidoglycan catabolic process"/>
    <property type="evidence" value="ECO:0007669"/>
    <property type="project" value="InterPro"/>
</dbReference>
<dbReference type="GO" id="GO:0008745">
    <property type="term" value="F:N-acetylmuramoyl-L-alanine amidase activity"/>
    <property type="evidence" value="ECO:0007669"/>
    <property type="project" value="InterPro"/>
</dbReference>
<dbReference type="GO" id="GO:0045087">
    <property type="term" value="P:innate immune response"/>
    <property type="evidence" value="ECO:0007669"/>
    <property type="project" value="UniProtKB-KW"/>
</dbReference>
<dbReference type="SMART" id="SM00701">
    <property type="entry name" value="PGRP"/>
    <property type="match status" value="1"/>
</dbReference>
<evidence type="ECO:0000256" key="3">
    <source>
        <dbReference type="ARBA" id="ARBA00022729"/>
    </source>
</evidence>
<dbReference type="SMART" id="SM00644">
    <property type="entry name" value="Ami_2"/>
    <property type="match status" value="1"/>
</dbReference>
<dbReference type="CDD" id="cd06583">
    <property type="entry name" value="PGRP"/>
    <property type="match status" value="1"/>
</dbReference>
<keyword evidence="2 6" id="KW-0399">Innate immunity</keyword>
<dbReference type="PANTHER" id="PTHR11022:SF41">
    <property type="entry name" value="PEPTIDOGLYCAN-RECOGNITION PROTEIN LC-RELATED"/>
    <property type="match status" value="1"/>
</dbReference>
<reference evidence="12" key="1">
    <citation type="submission" date="2025-08" db="UniProtKB">
        <authorList>
            <consortium name="RefSeq"/>
        </authorList>
    </citation>
    <scope>IDENTIFICATION</scope>
    <source>
        <tissue evidence="12">Whole organism</tissue>
    </source>
</reference>
<dbReference type="InterPro" id="IPR006619">
    <property type="entry name" value="PGRP_domain_met/bac"/>
</dbReference>
<dbReference type="PIRSF" id="PIRSF037945">
    <property type="entry name" value="PGRPs"/>
    <property type="match status" value="1"/>
</dbReference>
<keyword evidence="11" id="KW-1185">Reference proteome</keyword>
<evidence type="ECO:0000256" key="2">
    <source>
        <dbReference type="ARBA" id="ARBA00022588"/>
    </source>
</evidence>
<dbReference type="InterPro" id="IPR002502">
    <property type="entry name" value="Amidase_domain"/>
</dbReference>
<dbReference type="GO" id="GO:0008270">
    <property type="term" value="F:zinc ion binding"/>
    <property type="evidence" value="ECO:0007669"/>
    <property type="project" value="InterPro"/>
</dbReference>
<evidence type="ECO:0000256" key="8">
    <source>
        <dbReference type="SAM" id="SignalP"/>
    </source>
</evidence>
<evidence type="ECO:0000313" key="12">
    <source>
        <dbReference type="RefSeq" id="XP_026286558.1"/>
    </source>
</evidence>
<dbReference type="Pfam" id="PF01510">
    <property type="entry name" value="Amidase_2"/>
    <property type="match status" value="1"/>
</dbReference>
<proteinExistence type="inferred from homology"/>
<evidence type="ECO:0000256" key="5">
    <source>
        <dbReference type="ARBA" id="ARBA00023157"/>
    </source>
</evidence>
<dbReference type="Proteomes" id="UP000504606">
    <property type="component" value="Unplaced"/>
</dbReference>
<dbReference type="GO" id="GO:0042834">
    <property type="term" value="F:peptidoglycan binding"/>
    <property type="evidence" value="ECO:0007669"/>
    <property type="project" value="InterPro"/>
</dbReference>
<evidence type="ECO:0000259" key="10">
    <source>
        <dbReference type="SMART" id="SM00701"/>
    </source>
</evidence>
<dbReference type="KEGG" id="foc:113212166"/>
<dbReference type="Gene3D" id="3.40.80.10">
    <property type="entry name" value="Peptidoglycan recognition protein-like"/>
    <property type="match status" value="1"/>
</dbReference>
<feature type="domain" description="Peptidoglycan recognition protein family" evidence="10">
    <location>
        <begin position="21"/>
        <end position="164"/>
    </location>
</feature>